<evidence type="ECO:0000313" key="1">
    <source>
        <dbReference type="EMBL" id="KAJ7695218.1"/>
    </source>
</evidence>
<dbReference type="AlphaFoldDB" id="A0AAD7GLX2"/>
<comment type="caution">
    <text evidence="1">The sequence shown here is derived from an EMBL/GenBank/DDBJ whole genome shotgun (WGS) entry which is preliminary data.</text>
</comment>
<protein>
    <submittedName>
        <fullName evidence="1">Uncharacterized protein</fullName>
    </submittedName>
</protein>
<keyword evidence="2" id="KW-1185">Reference proteome</keyword>
<reference evidence="1" key="1">
    <citation type="submission" date="2023-03" db="EMBL/GenBank/DDBJ databases">
        <title>Massive genome expansion in bonnet fungi (Mycena s.s.) driven by repeated elements and novel gene families across ecological guilds.</title>
        <authorList>
            <consortium name="Lawrence Berkeley National Laboratory"/>
            <person name="Harder C.B."/>
            <person name="Miyauchi S."/>
            <person name="Viragh M."/>
            <person name="Kuo A."/>
            <person name="Thoen E."/>
            <person name="Andreopoulos B."/>
            <person name="Lu D."/>
            <person name="Skrede I."/>
            <person name="Drula E."/>
            <person name="Henrissat B."/>
            <person name="Morin E."/>
            <person name="Kohler A."/>
            <person name="Barry K."/>
            <person name="LaButti K."/>
            <person name="Morin E."/>
            <person name="Salamov A."/>
            <person name="Lipzen A."/>
            <person name="Mereny Z."/>
            <person name="Hegedus B."/>
            <person name="Baldrian P."/>
            <person name="Stursova M."/>
            <person name="Weitz H."/>
            <person name="Taylor A."/>
            <person name="Grigoriev I.V."/>
            <person name="Nagy L.G."/>
            <person name="Martin F."/>
            <person name="Kauserud H."/>
        </authorList>
    </citation>
    <scope>NUCLEOTIDE SEQUENCE</scope>
    <source>
        <strain evidence="1">CBHHK067</strain>
    </source>
</reference>
<dbReference type="Proteomes" id="UP001221757">
    <property type="component" value="Unassembled WGS sequence"/>
</dbReference>
<evidence type="ECO:0000313" key="2">
    <source>
        <dbReference type="Proteomes" id="UP001221757"/>
    </source>
</evidence>
<name>A0AAD7GLX2_MYCRO</name>
<dbReference type="EMBL" id="JARKIE010000039">
    <property type="protein sequence ID" value="KAJ7695218.1"/>
    <property type="molecule type" value="Genomic_DNA"/>
</dbReference>
<organism evidence="1 2">
    <name type="scientific">Mycena rosella</name>
    <name type="common">Pink bonnet</name>
    <name type="synonym">Agaricus rosellus</name>
    <dbReference type="NCBI Taxonomy" id="1033263"/>
    <lineage>
        <taxon>Eukaryota</taxon>
        <taxon>Fungi</taxon>
        <taxon>Dikarya</taxon>
        <taxon>Basidiomycota</taxon>
        <taxon>Agaricomycotina</taxon>
        <taxon>Agaricomycetes</taxon>
        <taxon>Agaricomycetidae</taxon>
        <taxon>Agaricales</taxon>
        <taxon>Marasmiineae</taxon>
        <taxon>Mycenaceae</taxon>
        <taxon>Mycena</taxon>
    </lineage>
</organism>
<accession>A0AAD7GLX2</accession>
<gene>
    <name evidence="1" type="ORF">B0H17DRAFT_1131681</name>
</gene>
<sequence>MWPASDTLNMLLTQHENEAVIYAEEDVCITASSLMGHSLAANFKHLDEEQQARNVQIAKFKQQQDQEKMKLLDKAGKHYKDLKVLVVGVKVMKATVKVFLTLCTNVQGDVTIKALASTLDKVRGIG</sequence>
<proteinExistence type="predicted"/>